<dbReference type="EMBL" id="JAVDKS010000003">
    <property type="protein sequence ID" value="MDQ2256347.1"/>
    <property type="molecule type" value="Genomic_DNA"/>
</dbReference>
<evidence type="ECO:0000313" key="3">
    <source>
        <dbReference type="Proteomes" id="UP001225042"/>
    </source>
</evidence>
<name>A0AAW8H9B6_9ENTR</name>
<evidence type="ECO:0000313" key="2">
    <source>
        <dbReference type="EMBL" id="MDQ2256347.1"/>
    </source>
</evidence>
<evidence type="ECO:0000256" key="1">
    <source>
        <dbReference type="SAM" id="Phobius"/>
    </source>
</evidence>
<keyword evidence="1" id="KW-0472">Membrane</keyword>
<keyword evidence="1" id="KW-1133">Transmembrane helix</keyword>
<feature type="transmembrane region" description="Helical" evidence="1">
    <location>
        <begin position="15"/>
        <end position="35"/>
    </location>
</feature>
<dbReference type="RefSeq" id="WP_306684340.1">
    <property type="nucleotide sequence ID" value="NZ_CP143717.1"/>
</dbReference>
<dbReference type="Proteomes" id="UP001225042">
    <property type="component" value="Unassembled WGS sequence"/>
</dbReference>
<comment type="caution">
    <text evidence="2">The sequence shown here is derived from an EMBL/GenBank/DDBJ whole genome shotgun (WGS) entry which is preliminary data.</text>
</comment>
<sequence>MTLAMLLILLKTNKWLALLLIVIIALLFMAIKPLIKRLLKNIAESEK</sequence>
<accession>A0AAW8H9B6</accession>
<proteinExistence type="predicted"/>
<gene>
    <name evidence="2" type="ORF">RBJ67_09330</name>
</gene>
<keyword evidence="3" id="KW-1185">Reference proteome</keyword>
<organism evidence="2 3">
    <name type="scientific">Enterobacter soli</name>
    <dbReference type="NCBI Taxonomy" id="885040"/>
    <lineage>
        <taxon>Bacteria</taxon>
        <taxon>Pseudomonadati</taxon>
        <taxon>Pseudomonadota</taxon>
        <taxon>Gammaproteobacteria</taxon>
        <taxon>Enterobacterales</taxon>
        <taxon>Enterobacteriaceae</taxon>
        <taxon>Enterobacter</taxon>
    </lineage>
</organism>
<dbReference type="AlphaFoldDB" id="A0AAW8H9B6"/>
<protein>
    <submittedName>
        <fullName evidence="2">Uncharacterized protein</fullName>
    </submittedName>
</protein>
<reference evidence="2 3" key="1">
    <citation type="submission" date="2023-08" db="EMBL/GenBank/DDBJ databases">
        <authorList>
            <person name="Dale J."/>
        </authorList>
    </citation>
    <scope>NUCLEOTIDE SEQUENCE [LARGE SCALE GENOMIC DNA]</scope>
    <source>
        <strain evidence="2 3">2023EL-00788</strain>
    </source>
</reference>
<keyword evidence="1" id="KW-0812">Transmembrane</keyword>